<dbReference type="PANTHER" id="PTHR36061:SF3">
    <property type="entry name" value="OS04G0692200 PROTEIN"/>
    <property type="match status" value="1"/>
</dbReference>
<name>A0AAF0ZHG4_9CHRO</name>
<sequence length="195" mass="22283">MSSPGFSSDSGQYDDTEIVTIFDDEGRSLDCYIENEIEYDGKIYVLLMPIDLAIVILTEEIDSEDNEYSETVMVEEKEELDGIFDDAKAVLGELNLYLKRTGFILTASGELPPLEENNIISLEIEEHTSEIEPEELQFLASFYSEEQKYNICTPLSPILFIGEKDGFGKINIIQSQEEEVSWILEELLFEDYEDN</sequence>
<evidence type="ECO:0000313" key="1">
    <source>
        <dbReference type="EMBL" id="WPF89404.1"/>
    </source>
</evidence>
<dbReference type="EMBL" id="CP138348">
    <property type="protein sequence ID" value="WPF89404.1"/>
    <property type="molecule type" value="Genomic_DNA"/>
</dbReference>
<protein>
    <submittedName>
        <fullName evidence="1">DUF3727 domain-containing protein</fullName>
    </submittedName>
</protein>
<reference evidence="1" key="1">
    <citation type="submission" date="2023-11" db="EMBL/GenBank/DDBJ databases">
        <title>Genome sequence of Cyanobacterium aponinum BCRC AL20115.</title>
        <authorList>
            <person name="Chang H.-Y."/>
            <person name="Lin K.-M."/>
            <person name="Hsueh H.-T."/>
            <person name="Chu H.-A."/>
            <person name="Kuo C.-H."/>
        </authorList>
    </citation>
    <scope>NUCLEOTIDE SEQUENCE</scope>
    <source>
        <strain evidence="1">AL20115</strain>
    </source>
</reference>
<accession>A0AAF0ZHG4</accession>
<proteinExistence type="predicted"/>
<dbReference type="AlphaFoldDB" id="A0AAF0ZHG4"/>
<dbReference type="InterPro" id="IPR022203">
    <property type="entry name" value="DUF3727"/>
</dbReference>
<dbReference type="InterPro" id="IPR009711">
    <property type="entry name" value="UPF0473"/>
</dbReference>
<gene>
    <name evidence="1" type="ORF">SAY89_03775</name>
</gene>
<dbReference type="PANTHER" id="PTHR36061">
    <property type="match status" value="1"/>
</dbReference>
<dbReference type="Pfam" id="PF06949">
    <property type="entry name" value="DUF1292"/>
    <property type="match status" value="1"/>
</dbReference>
<organism evidence="1">
    <name type="scientific">Cyanobacterium aponinum AL20115</name>
    <dbReference type="NCBI Taxonomy" id="3090662"/>
    <lineage>
        <taxon>Bacteria</taxon>
        <taxon>Bacillati</taxon>
        <taxon>Cyanobacteriota</taxon>
        <taxon>Cyanophyceae</taxon>
        <taxon>Oscillatoriophycideae</taxon>
        <taxon>Chroococcales</taxon>
        <taxon>Geminocystaceae</taxon>
        <taxon>Cyanobacterium</taxon>
    </lineage>
</organism>
<dbReference type="Pfam" id="PF12527">
    <property type="entry name" value="DUF3727"/>
    <property type="match status" value="1"/>
</dbReference>
<dbReference type="RefSeq" id="WP_099435561.1">
    <property type="nucleotide sequence ID" value="NZ_CP138348.1"/>
</dbReference>